<comment type="caution">
    <text evidence="1">The sequence shown here is derived from an EMBL/GenBank/DDBJ whole genome shotgun (WGS) entry which is preliminary data.</text>
</comment>
<sequence>MLPASLSSLLKVSPSVSQTMSPVPGEPLVLLFEASKTSDECLEFCLAALREDVLSCLPSAYTSIVTVLVEILPHCVSAEWTRVMQLLHHLIANDIIPIRTRTQEQDTLISEGDGCCVLLAVSQVMKDVLLVYGTVCCRQRSQHDRQMCANMVILVLFVSQTSCIGGILRGAVGSRQKATYLALCLIDICTASTTFTLECSSHAQVIAQETAGLFNLEVKKVKIVDEVKVTEGAMETTFNHVIEMVRCAVELVPNESERQTLLKAVQ</sequence>
<evidence type="ECO:0000313" key="1">
    <source>
        <dbReference type="EMBL" id="KAK2191571.1"/>
    </source>
</evidence>
<name>A0AAD9PBN3_RIDPI</name>
<proteinExistence type="predicted"/>
<protein>
    <submittedName>
        <fullName evidence="1">Uncharacterized protein</fullName>
    </submittedName>
</protein>
<dbReference type="AlphaFoldDB" id="A0AAD9PBN3"/>
<keyword evidence="2" id="KW-1185">Reference proteome</keyword>
<dbReference type="EMBL" id="JAODUO010000050">
    <property type="protein sequence ID" value="KAK2191571.1"/>
    <property type="molecule type" value="Genomic_DNA"/>
</dbReference>
<organism evidence="1 2">
    <name type="scientific">Ridgeia piscesae</name>
    <name type="common">Tubeworm</name>
    <dbReference type="NCBI Taxonomy" id="27915"/>
    <lineage>
        <taxon>Eukaryota</taxon>
        <taxon>Metazoa</taxon>
        <taxon>Spiralia</taxon>
        <taxon>Lophotrochozoa</taxon>
        <taxon>Annelida</taxon>
        <taxon>Polychaeta</taxon>
        <taxon>Sedentaria</taxon>
        <taxon>Canalipalpata</taxon>
        <taxon>Sabellida</taxon>
        <taxon>Siboglinidae</taxon>
        <taxon>Ridgeia</taxon>
    </lineage>
</organism>
<reference evidence="1" key="1">
    <citation type="journal article" date="2023" name="Mol. Biol. Evol.">
        <title>Third-Generation Sequencing Reveals the Adaptive Role of the Epigenome in Three Deep-Sea Polychaetes.</title>
        <authorList>
            <person name="Perez M."/>
            <person name="Aroh O."/>
            <person name="Sun Y."/>
            <person name="Lan Y."/>
            <person name="Juniper S.K."/>
            <person name="Young C.R."/>
            <person name="Angers B."/>
            <person name="Qian P.Y."/>
        </authorList>
    </citation>
    <scope>NUCLEOTIDE SEQUENCE</scope>
    <source>
        <strain evidence="1">R07B-5</strain>
    </source>
</reference>
<dbReference type="Proteomes" id="UP001209878">
    <property type="component" value="Unassembled WGS sequence"/>
</dbReference>
<accession>A0AAD9PBN3</accession>
<gene>
    <name evidence="1" type="ORF">NP493_51g05035</name>
</gene>
<evidence type="ECO:0000313" key="2">
    <source>
        <dbReference type="Proteomes" id="UP001209878"/>
    </source>
</evidence>